<dbReference type="InterPro" id="IPR000524">
    <property type="entry name" value="Tscrpt_reg_HTH_GntR"/>
</dbReference>
<evidence type="ECO:0000256" key="1">
    <source>
        <dbReference type="ARBA" id="ARBA00023015"/>
    </source>
</evidence>
<keyword evidence="1" id="KW-0805">Transcription regulation</keyword>
<dbReference type="GO" id="GO:0003700">
    <property type="term" value="F:DNA-binding transcription factor activity"/>
    <property type="evidence" value="ECO:0007669"/>
    <property type="project" value="InterPro"/>
</dbReference>
<dbReference type="InterPro" id="IPR036390">
    <property type="entry name" value="WH_DNA-bd_sf"/>
</dbReference>
<evidence type="ECO:0000259" key="4">
    <source>
        <dbReference type="PROSITE" id="PS50949"/>
    </source>
</evidence>
<dbReference type="PROSITE" id="PS50949">
    <property type="entry name" value="HTH_GNTR"/>
    <property type="match status" value="1"/>
</dbReference>
<dbReference type="EMBL" id="JAMKBJ010000002">
    <property type="protein sequence ID" value="MCZ8536274.1"/>
    <property type="molecule type" value="Genomic_DNA"/>
</dbReference>
<dbReference type="SMART" id="SM00345">
    <property type="entry name" value="HTH_GNTR"/>
    <property type="match status" value="1"/>
</dbReference>
<dbReference type="GO" id="GO:0003677">
    <property type="term" value="F:DNA binding"/>
    <property type="evidence" value="ECO:0007669"/>
    <property type="project" value="UniProtKB-KW"/>
</dbReference>
<protein>
    <submittedName>
        <fullName evidence="5">GntR family transcriptional regulator</fullName>
    </submittedName>
</protein>
<keyword evidence="2" id="KW-0238">DNA-binding</keyword>
<dbReference type="Pfam" id="PF00392">
    <property type="entry name" value="GntR"/>
    <property type="match status" value="1"/>
</dbReference>
<dbReference type="Gene3D" id="1.10.10.10">
    <property type="entry name" value="Winged helix-like DNA-binding domain superfamily/Winged helix DNA-binding domain"/>
    <property type="match status" value="1"/>
</dbReference>
<accession>A0A9X3LH28</accession>
<name>A0A9X3LH28_9BACL</name>
<dbReference type="InterPro" id="IPR036388">
    <property type="entry name" value="WH-like_DNA-bd_sf"/>
</dbReference>
<keyword evidence="3" id="KW-0804">Transcription</keyword>
<dbReference type="Proteomes" id="UP001152173">
    <property type="component" value="Unassembled WGS sequence"/>
</dbReference>
<evidence type="ECO:0000256" key="2">
    <source>
        <dbReference type="ARBA" id="ARBA00023125"/>
    </source>
</evidence>
<comment type="caution">
    <text evidence="5">The sequence shown here is derived from an EMBL/GenBank/DDBJ whole genome shotgun (WGS) entry which is preliminary data.</text>
</comment>
<dbReference type="RefSeq" id="WP_269925376.1">
    <property type="nucleotide sequence ID" value="NZ_JAMKBJ010000002.1"/>
</dbReference>
<dbReference type="AlphaFoldDB" id="A0A9X3LH28"/>
<gene>
    <name evidence="5" type="ORF">M9R32_03565</name>
</gene>
<dbReference type="CDD" id="cd07377">
    <property type="entry name" value="WHTH_GntR"/>
    <property type="match status" value="1"/>
</dbReference>
<keyword evidence="6" id="KW-1185">Reference proteome</keyword>
<dbReference type="SUPFAM" id="SSF46785">
    <property type="entry name" value="Winged helix' DNA-binding domain"/>
    <property type="match status" value="1"/>
</dbReference>
<reference evidence="5" key="1">
    <citation type="submission" date="2022-05" db="EMBL/GenBank/DDBJ databases">
        <authorList>
            <person name="Colautti A."/>
            <person name="Iacumin L."/>
        </authorList>
    </citation>
    <scope>NUCLEOTIDE SEQUENCE</scope>
    <source>
        <strain evidence="5">SK 55</strain>
    </source>
</reference>
<feature type="domain" description="HTH gntR-type" evidence="4">
    <location>
        <begin position="6"/>
        <end position="74"/>
    </location>
</feature>
<sequence length="215" mass="24851">MTNQTTKMYLQIVRELRLLIQSENIRPGGKLPSERELAERLQVGRSTVREALRSLELLGLIETKRGEGTFLTDFRKHKLVEVLSTFILQDTKTIEDVHITREIHEKEAIRIVAGSTVLNQLPVWASLLKQLQEDGSIVREDLIREILISSNNRLSLKMWFLLKQYGEEPYQGHSEDEENHAIQQLLTAIMDGDIEQAIRSYSAWTKWLTQGRETT</sequence>
<evidence type="ECO:0000256" key="3">
    <source>
        <dbReference type="ARBA" id="ARBA00023163"/>
    </source>
</evidence>
<organism evidence="5 6">
    <name type="scientific">Paenisporosarcina quisquiliarum</name>
    <dbReference type="NCBI Taxonomy" id="365346"/>
    <lineage>
        <taxon>Bacteria</taxon>
        <taxon>Bacillati</taxon>
        <taxon>Bacillota</taxon>
        <taxon>Bacilli</taxon>
        <taxon>Bacillales</taxon>
        <taxon>Caryophanaceae</taxon>
        <taxon>Paenisporosarcina</taxon>
    </lineage>
</organism>
<dbReference type="PANTHER" id="PTHR43537:SF54">
    <property type="entry name" value="TRANSCRIPTIONAL REGULATOR, GNTR FAMILY"/>
    <property type="match status" value="1"/>
</dbReference>
<dbReference type="PRINTS" id="PR00035">
    <property type="entry name" value="HTHGNTR"/>
</dbReference>
<evidence type="ECO:0000313" key="5">
    <source>
        <dbReference type="EMBL" id="MCZ8536274.1"/>
    </source>
</evidence>
<evidence type="ECO:0000313" key="6">
    <source>
        <dbReference type="Proteomes" id="UP001152173"/>
    </source>
</evidence>
<dbReference type="PANTHER" id="PTHR43537">
    <property type="entry name" value="TRANSCRIPTIONAL REGULATOR, GNTR FAMILY"/>
    <property type="match status" value="1"/>
</dbReference>
<proteinExistence type="predicted"/>